<feature type="region of interest" description="Disordered" evidence="1">
    <location>
        <begin position="99"/>
        <end position="134"/>
    </location>
</feature>
<feature type="compositionally biased region" description="Basic residues" evidence="1">
    <location>
        <begin position="124"/>
        <end position="134"/>
    </location>
</feature>
<reference evidence="3" key="1">
    <citation type="submission" date="2016-05" db="EMBL/GenBank/DDBJ databases">
        <title>Draft genome of Corynebacterium afermentans subsp. afermentans LCDC 88199T.</title>
        <authorList>
            <person name="Bernier A.-M."/>
            <person name="Bernard K."/>
        </authorList>
    </citation>
    <scope>NUCLEOTIDE SEQUENCE [LARGE SCALE GENOMIC DNA]</scope>
    <source>
        <strain evidence="3">NML01-0328</strain>
    </source>
</reference>
<dbReference type="PANTHER" id="PTHR37486">
    <property type="entry name" value="STRINGENT STARVATION PROTEIN B"/>
    <property type="match status" value="1"/>
</dbReference>
<accession>A0A1A9R9L2</accession>
<dbReference type="InterPro" id="IPR036760">
    <property type="entry name" value="SspB-like_sf"/>
</dbReference>
<organism evidence="2 3">
    <name type="scientific">Eikenella corrodens</name>
    <dbReference type="NCBI Taxonomy" id="539"/>
    <lineage>
        <taxon>Bacteria</taxon>
        <taxon>Pseudomonadati</taxon>
        <taxon>Pseudomonadota</taxon>
        <taxon>Betaproteobacteria</taxon>
        <taxon>Neisseriales</taxon>
        <taxon>Neisseriaceae</taxon>
        <taxon>Eikenella</taxon>
    </lineage>
</organism>
<dbReference type="InterPro" id="IPR007481">
    <property type="entry name" value="SspB"/>
</dbReference>
<comment type="caution">
    <text evidence="2">The sequence shown here is derived from an EMBL/GenBank/DDBJ whole genome shotgun (WGS) entry which is preliminary data.</text>
</comment>
<dbReference type="SUPFAM" id="SSF101738">
    <property type="entry name" value="SspB-like"/>
    <property type="match status" value="1"/>
</dbReference>
<dbReference type="PIRSF" id="PIRSF005276">
    <property type="entry name" value="SspB"/>
    <property type="match status" value="1"/>
</dbReference>
<dbReference type="GO" id="GO:0006508">
    <property type="term" value="P:proteolysis"/>
    <property type="evidence" value="ECO:0007669"/>
    <property type="project" value="UniProtKB-KW"/>
</dbReference>
<dbReference type="RefSeq" id="WP_023886441.1">
    <property type="nucleotide sequence ID" value="NZ_CAJPRZ010000005.1"/>
</dbReference>
<dbReference type="PANTHER" id="PTHR37486:SF1">
    <property type="entry name" value="STRINGENT STARVATION PROTEIN B"/>
    <property type="match status" value="1"/>
</dbReference>
<proteinExistence type="predicted"/>
<dbReference type="Proteomes" id="UP000078003">
    <property type="component" value="Unassembled WGS sequence"/>
</dbReference>
<evidence type="ECO:0000256" key="1">
    <source>
        <dbReference type="SAM" id="MobiDB-lite"/>
    </source>
</evidence>
<keyword evidence="2" id="KW-0378">Hydrolase</keyword>
<sequence length="134" mass="14790">MNPTLKPYLIRALHEWCSDQGHTPYIQVWVNEHTRVPMQFVKDNQIILNIGATACAGLNIDNDWVSFTARFGGVAHEIWIPVGHIGAIYARETGEGMNFDITPYEPGTPPQPEAGNSGKDSKPAGKHKGLKLVK</sequence>
<dbReference type="NCBIfam" id="NF008769">
    <property type="entry name" value="PRK11798.2-5"/>
    <property type="match status" value="1"/>
</dbReference>
<dbReference type="Pfam" id="PF04386">
    <property type="entry name" value="SspB"/>
    <property type="match status" value="1"/>
</dbReference>
<dbReference type="Gene3D" id="2.30.30.220">
    <property type="entry name" value="SspB-like"/>
    <property type="match status" value="1"/>
</dbReference>
<dbReference type="EMBL" id="LXSF01000012">
    <property type="protein sequence ID" value="OAM15325.1"/>
    <property type="molecule type" value="Genomic_DNA"/>
</dbReference>
<gene>
    <name evidence="2" type="ORF">A7P85_09085</name>
</gene>
<name>A0A1A9R9L2_EIKCO</name>
<evidence type="ECO:0000313" key="2">
    <source>
        <dbReference type="EMBL" id="OAM15325.1"/>
    </source>
</evidence>
<protein>
    <submittedName>
        <fullName evidence="2">ClpXP protease specificity-enhancing factor</fullName>
    </submittedName>
</protein>
<evidence type="ECO:0000313" key="3">
    <source>
        <dbReference type="Proteomes" id="UP000078003"/>
    </source>
</evidence>
<keyword evidence="2" id="KW-0645">Protease</keyword>
<dbReference type="AlphaFoldDB" id="A0A1A9R9L2"/>
<dbReference type="GO" id="GO:0008233">
    <property type="term" value="F:peptidase activity"/>
    <property type="evidence" value="ECO:0007669"/>
    <property type="project" value="UniProtKB-KW"/>
</dbReference>